<keyword evidence="1" id="KW-0472">Membrane</keyword>
<dbReference type="Proteomes" id="UP001214854">
    <property type="component" value="Unassembled WGS sequence"/>
</dbReference>
<dbReference type="EMBL" id="JAQQKX010000001">
    <property type="protein sequence ID" value="MDC7681976.1"/>
    <property type="molecule type" value="Genomic_DNA"/>
</dbReference>
<feature type="transmembrane region" description="Helical" evidence="1">
    <location>
        <begin position="57"/>
        <end position="75"/>
    </location>
</feature>
<dbReference type="Pfam" id="PF05656">
    <property type="entry name" value="DUF805"/>
    <property type="match status" value="1"/>
</dbReference>
<name>A0ABT5HPJ2_9CAUL</name>
<dbReference type="InterPro" id="IPR008523">
    <property type="entry name" value="DUF805"/>
</dbReference>
<keyword evidence="3" id="KW-1185">Reference proteome</keyword>
<protein>
    <submittedName>
        <fullName evidence="2">DUF805 domain-containing protein</fullName>
    </submittedName>
</protein>
<feature type="transmembrane region" description="Helical" evidence="1">
    <location>
        <begin position="87"/>
        <end position="110"/>
    </location>
</feature>
<reference evidence="2 3" key="1">
    <citation type="submission" date="2023-01" db="EMBL/GenBank/DDBJ databases">
        <title>Novel species of the genus Asticcacaulis isolated from rivers.</title>
        <authorList>
            <person name="Lu H."/>
        </authorList>
    </citation>
    <scope>NUCLEOTIDE SEQUENCE [LARGE SCALE GENOMIC DNA]</scope>
    <source>
        <strain evidence="2 3">BYS171W</strain>
    </source>
</reference>
<evidence type="ECO:0000313" key="2">
    <source>
        <dbReference type="EMBL" id="MDC7681976.1"/>
    </source>
</evidence>
<evidence type="ECO:0000256" key="1">
    <source>
        <dbReference type="SAM" id="Phobius"/>
    </source>
</evidence>
<feature type="transmembrane region" description="Helical" evidence="1">
    <location>
        <begin position="17"/>
        <end position="37"/>
    </location>
</feature>
<evidence type="ECO:0000313" key="3">
    <source>
        <dbReference type="Proteomes" id="UP001214854"/>
    </source>
</evidence>
<keyword evidence="1" id="KW-0812">Transmembrane</keyword>
<organism evidence="2 3">
    <name type="scientific">Asticcacaulis aquaticus</name>
    <dbReference type="NCBI Taxonomy" id="2984212"/>
    <lineage>
        <taxon>Bacteria</taxon>
        <taxon>Pseudomonadati</taxon>
        <taxon>Pseudomonadota</taxon>
        <taxon>Alphaproteobacteria</taxon>
        <taxon>Caulobacterales</taxon>
        <taxon>Caulobacteraceae</taxon>
        <taxon>Asticcacaulis</taxon>
    </lineage>
</organism>
<gene>
    <name evidence="2" type="ORF">PQU92_01725</name>
</gene>
<accession>A0ABT5HPJ2</accession>
<sequence>MNIIDTLLNPNGRLSRLGFWAWTITLFLLISVVAFLNTSLLSNSLPTSVESLQAQPLGPWLVLAVPLTWIGFCLLAKRWHDRGKSGWWSLFALIPVVGQLWALIECGFLAGQRGTNRFGPSPDGYRARLSSYRLEDMPEDMP</sequence>
<comment type="caution">
    <text evidence="2">The sequence shown here is derived from an EMBL/GenBank/DDBJ whole genome shotgun (WGS) entry which is preliminary data.</text>
</comment>
<proteinExistence type="predicted"/>
<keyword evidence="1" id="KW-1133">Transmembrane helix</keyword>
<dbReference type="PANTHER" id="PTHR34980">
    <property type="entry name" value="INNER MEMBRANE PROTEIN-RELATED-RELATED"/>
    <property type="match status" value="1"/>
</dbReference>
<dbReference type="RefSeq" id="WP_272746488.1">
    <property type="nucleotide sequence ID" value="NZ_JAQQKX010000001.1"/>
</dbReference>
<dbReference type="PANTHER" id="PTHR34980:SF3">
    <property type="entry name" value="BLR8105 PROTEIN"/>
    <property type="match status" value="1"/>
</dbReference>